<dbReference type="InterPro" id="IPR001608">
    <property type="entry name" value="Ala_racemase_N"/>
</dbReference>
<protein>
    <recommendedName>
        <fullName evidence="2">Pyridoxal phosphate homeostasis protein</fullName>
        <shortName evidence="2">PLP homeostasis protein</shortName>
    </recommendedName>
</protein>
<dbReference type="KEGG" id="ote:Oter_0498"/>
<dbReference type="SUPFAM" id="SSF51419">
    <property type="entry name" value="PLP-binding barrel"/>
    <property type="match status" value="1"/>
</dbReference>
<sequence>MFLSYEAFRAAADAISKAIVEACIEAGRRPGEVQLLPVTKTQPAAAADYVARYGLPAVGENRVQEAIEKRAQTQASVRWELIGHLQSNKARIAAQQFDRIQSVDRAKLLDPLDRAAAELGKTLPVLLQVNAGRDPAKFGAELEDAPQLLEQALGRPHLRVEGLMTIAPLSSDPEVARRTFAALRTLRDELAARFGVPLSELSMGMTSDFRVAIAEGSTTVRVGTALFGARAALGQ</sequence>
<evidence type="ECO:0000313" key="7">
    <source>
        <dbReference type="Proteomes" id="UP000007013"/>
    </source>
</evidence>
<dbReference type="CDD" id="cd00635">
    <property type="entry name" value="PLPDE_III_YBL036c_like"/>
    <property type="match status" value="1"/>
</dbReference>
<dbReference type="NCBIfam" id="TIGR00044">
    <property type="entry name" value="YggS family pyridoxal phosphate-dependent enzyme"/>
    <property type="match status" value="1"/>
</dbReference>
<dbReference type="Gene3D" id="3.20.20.10">
    <property type="entry name" value="Alanine racemase"/>
    <property type="match status" value="1"/>
</dbReference>
<gene>
    <name evidence="6" type="ordered locus">Oter_0498</name>
</gene>
<proteinExistence type="inferred from homology"/>
<reference evidence="6 7" key="1">
    <citation type="journal article" date="2011" name="J. Bacteriol.">
        <title>Genome sequence of the verrucomicrobium Opitutus terrae PB90-1, an abundant inhabitant of rice paddy soil ecosystems.</title>
        <authorList>
            <person name="van Passel M.W."/>
            <person name="Kant R."/>
            <person name="Palva A."/>
            <person name="Copeland A."/>
            <person name="Lucas S."/>
            <person name="Lapidus A."/>
            <person name="Glavina del Rio T."/>
            <person name="Pitluck S."/>
            <person name="Goltsman E."/>
            <person name="Clum A."/>
            <person name="Sun H."/>
            <person name="Schmutz J."/>
            <person name="Larimer F.W."/>
            <person name="Land M.L."/>
            <person name="Hauser L."/>
            <person name="Kyrpides N."/>
            <person name="Mikhailova N."/>
            <person name="Richardson P.P."/>
            <person name="Janssen P.H."/>
            <person name="de Vos W.M."/>
            <person name="Smidt H."/>
        </authorList>
    </citation>
    <scope>NUCLEOTIDE SEQUENCE [LARGE SCALE GENOMIC DNA]</scope>
    <source>
        <strain evidence="7">DSM 11246 / JCM 15787 / PB90-1</strain>
    </source>
</reference>
<feature type="modified residue" description="N6-(pyridoxal phosphate)lysine" evidence="2 3">
    <location>
        <position position="40"/>
    </location>
</feature>
<dbReference type="InterPro" id="IPR029066">
    <property type="entry name" value="PLP-binding_barrel"/>
</dbReference>
<dbReference type="Proteomes" id="UP000007013">
    <property type="component" value="Chromosome"/>
</dbReference>
<dbReference type="STRING" id="452637.Oter_0498"/>
<dbReference type="HAMAP" id="MF_02087">
    <property type="entry name" value="PLP_homeostasis"/>
    <property type="match status" value="1"/>
</dbReference>
<dbReference type="HOGENOM" id="CLU_059988_1_0_0"/>
<evidence type="ECO:0000256" key="1">
    <source>
        <dbReference type="ARBA" id="ARBA00022898"/>
    </source>
</evidence>
<dbReference type="GO" id="GO:0030170">
    <property type="term" value="F:pyridoxal phosphate binding"/>
    <property type="evidence" value="ECO:0007669"/>
    <property type="project" value="UniProtKB-UniRule"/>
</dbReference>
<dbReference type="AlphaFoldDB" id="B1ZRU5"/>
<keyword evidence="1 2" id="KW-0663">Pyridoxal phosphate</keyword>
<dbReference type="eggNOG" id="COG0325">
    <property type="taxonomic scope" value="Bacteria"/>
</dbReference>
<evidence type="ECO:0000256" key="4">
    <source>
        <dbReference type="RuleBase" id="RU004514"/>
    </source>
</evidence>
<dbReference type="PANTHER" id="PTHR10146:SF14">
    <property type="entry name" value="PYRIDOXAL PHOSPHATE HOMEOSTASIS PROTEIN"/>
    <property type="match status" value="1"/>
</dbReference>
<dbReference type="EMBL" id="CP001032">
    <property type="protein sequence ID" value="ACB73788.1"/>
    <property type="molecule type" value="Genomic_DNA"/>
</dbReference>
<organism evidence="6 7">
    <name type="scientific">Opitutus terrae (strain DSM 11246 / JCM 15787 / PB90-1)</name>
    <dbReference type="NCBI Taxonomy" id="452637"/>
    <lineage>
        <taxon>Bacteria</taxon>
        <taxon>Pseudomonadati</taxon>
        <taxon>Verrucomicrobiota</taxon>
        <taxon>Opitutia</taxon>
        <taxon>Opitutales</taxon>
        <taxon>Opitutaceae</taxon>
        <taxon>Opitutus</taxon>
    </lineage>
</organism>
<evidence type="ECO:0000256" key="2">
    <source>
        <dbReference type="HAMAP-Rule" id="MF_02087"/>
    </source>
</evidence>
<evidence type="ECO:0000259" key="5">
    <source>
        <dbReference type="Pfam" id="PF01168"/>
    </source>
</evidence>
<feature type="domain" description="Alanine racemase N-terminal" evidence="5">
    <location>
        <begin position="32"/>
        <end position="230"/>
    </location>
</feature>
<keyword evidence="7" id="KW-1185">Reference proteome</keyword>
<name>B1ZRU5_OPITP</name>
<comment type="cofactor">
    <cofactor evidence="3">
        <name>pyridoxal 5'-phosphate</name>
        <dbReference type="ChEBI" id="CHEBI:597326"/>
    </cofactor>
</comment>
<dbReference type="PANTHER" id="PTHR10146">
    <property type="entry name" value="PROLINE SYNTHETASE CO-TRANSCRIBED BACTERIAL HOMOLOG PROTEIN"/>
    <property type="match status" value="1"/>
</dbReference>
<dbReference type="InterPro" id="IPR011078">
    <property type="entry name" value="PyrdxlP_homeostasis"/>
</dbReference>
<dbReference type="PIRSF" id="PIRSF004848">
    <property type="entry name" value="YBL036c_PLPDEIII"/>
    <property type="match status" value="1"/>
</dbReference>
<comment type="function">
    <text evidence="2">Pyridoxal 5'-phosphate (PLP)-binding protein, which is involved in PLP homeostasis.</text>
</comment>
<comment type="similarity">
    <text evidence="2 4">Belongs to the pyridoxal phosphate-binding protein YggS/PROSC family.</text>
</comment>
<evidence type="ECO:0000313" key="6">
    <source>
        <dbReference type="EMBL" id="ACB73788.1"/>
    </source>
</evidence>
<dbReference type="Pfam" id="PF01168">
    <property type="entry name" value="Ala_racemase_N"/>
    <property type="match status" value="1"/>
</dbReference>
<accession>B1ZRU5</accession>
<evidence type="ECO:0000256" key="3">
    <source>
        <dbReference type="PIRSR" id="PIRSR004848-1"/>
    </source>
</evidence>
<dbReference type="OrthoDB" id="9804072at2"/>
<dbReference type="RefSeq" id="WP_012373326.1">
    <property type="nucleotide sequence ID" value="NC_010571.1"/>
</dbReference>